<dbReference type="RefSeq" id="WP_058493078.1">
    <property type="nucleotide sequence ID" value="NZ_CBCRUR010000001.1"/>
</dbReference>
<keyword evidence="1" id="KW-0175">Coiled coil</keyword>
<dbReference type="EMBL" id="LNZC01000012">
    <property type="protein sequence ID" value="KTD79757.1"/>
    <property type="molecule type" value="Genomic_DNA"/>
</dbReference>
<evidence type="ECO:0000256" key="2">
    <source>
        <dbReference type="SAM" id="MobiDB-lite"/>
    </source>
</evidence>
<feature type="transmembrane region" description="Helical" evidence="3">
    <location>
        <begin position="219"/>
        <end position="243"/>
    </location>
</feature>
<keyword evidence="5" id="KW-1185">Reference proteome</keyword>
<keyword evidence="3" id="KW-0812">Transmembrane</keyword>
<keyword evidence="3" id="KW-0472">Membrane</keyword>
<dbReference type="PATRIC" id="fig|45076.6.peg.1388"/>
<feature type="compositionally biased region" description="Low complexity" evidence="2">
    <location>
        <begin position="328"/>
        <end position="341"/>
    </location>
</feature>
<accession>A0A0W1AEI3</accession>
<dbReference type="STRING" id="45076.Lwor_1271"/>
<gene>
    <name evidence="4" type="primary">pieE_2</name>
    <name evidence="4" type="ORF">Lwor_1271</name>
</gene>
<feature type="region of interest" description="Disordered" evidence="2">
    <location>
        <begin position="313"/>
        <end position="387"/>
    </location>
</feature>
<keyword evidence="3" id="KW-1133">Transmembrane helix</keyword>
<evidence type="ECO:0000256" key="1">
    <source>
        <dbReference type="SAM" id="Coils"/>
    </source>
</evidence>
<dbReference type="AlphaFoldDB" id="A0A0W1AEI3"/>
<feature type="coiled-coil region" evidence="1">
    <location>
        <begin position="275"/>
        <end position="309"/>
    </location>
</feature>
<evidence type="ECO:0000313" key="4">
    <source>
        <dbReference type="EMBL" id="KTD79757.1"/>
    </source>
</evidence>
<feature type="transmembrane region" description="Helical" evidence="3">
    <location>
        <begin position="189"/>
        <end position="213"/>
    </location>
</feature>
<organism evidence="4 5">
    <name type="scientific">Legionella worsleiensis</name>
    <dbReference type="NCBI Taxonomy" id="45076"/>
    <lineage>
        <taxon>Bacteria</taxon>
        <taxon>Pseudomonadati</taxon>
        <taxon>Pseudomonadota</taxon>
        <taxon>Gammaproteobacteria</taxon>
        <taxon>Legionellales</taxon>
        <taxon>Legionellaceae</taxon>
        <taxon>Legionella</taxon>
    </lineage>
</organism>
<protein>
    <submittedName>
        <fullName evidence="4">Substrate of the Dot/Icm secretion system</fullName>
    </submittedName>
</protein>
<reference evidence="4 5" key="1">
    <citation type="submission" date="2015-11" db="EMBL/GenBank/DDBJ databases">
        <title>Genomic analysis of 38 Legionella species identifies large and diverse effector repertoires.</title>
        <authorList>
            <person name="Burstein D."/>
            <person name="Amaro F."/>
            <person name="Zusman T."/>
            <person name="Lifshitz Z."/>
            <person name="Cohen O."/>
            <person name="Gilbert J.A."/>
            <person name="Pupko T."/>
            <person name="Shuman H.A."/>
            <person name="Segal G."/>
        </authorList>
    </citation>
    <scope>NUCLEOTIDE SEQUENCE [LARGE SCALE GENOMIC DNA]</scope>
    <source>
        <strain evidence="4 5">ATCC 49508</strain>
    </source>
</reference>
<sequence>MALSEIMIQDVLKLQLNKVIREASYENLRLYLLERAPLLAVTQAIESELNKHSQDDIQTIIQQRNRTASDAQKTKDEHDKNIQDEIKQLADLKAQLMHTVMAEGYSMFVTQLDDVLQSSAPLNLSSNERSELERITSLMKNYLAINSQEQELNKRLDNVKNTLQQQQNKPANQKSQSESDSESDAVIRFLTFAAPIAGIIGISCGGVVFALTLAGPATVTVAAIILAAVAGILIAGVVSYLSLGALALCFTKITGNDFLFIKNKKETEGLGVDTIPELNRSIEGAQETISQIEAELVEKSNAKQQLIQEAQGITPQPKEKTMDESDTQQQVQVNAQKVNKVGRGGSPSFFNRASDSNFKSENLPANDNDGHGHDSNPSTSAGFSSSQ</sequence>
<comment type="caution">
    <text evidence="4">The sequence shown here is derived from an EMBL/GenBank/DDBJ whole genome shotgun (WGS) entry which is preliminary data.</text>
</comment>
<dbReference type="Proteomes" id="UP000054662">
    <property type="component" value="Unassembled WGS sequence"/>
</dbReference>
<feature type="compositionally biased region" description="Polar residues" evidence="2">
    <location>
        <begin position="348"/>
        <end position="365"/>
    </location>
</feature>
<name>A0A0W1AEI3_9GAMM</name>
<evidence type="ECO:0000313" key="5">
    <source>
        <dbReference type="Proteomes" id="UP000054662"/>
    </source>
</evidence>
<feature type="compositionally biased region" description="Polar residues" evidence="2">
    <location>
        <begin position="375"/>
        <end position="387"/>
    </location>
</feature>
<proteinExistence type="predicted"/>
<evidence type="ECO:0000256" key="3">
    <source>
        <dbReference type="SAM" id="Phobius"/>
    </source>
</evidence>